<dbReference type="PROSITE" id="PS50056">
    <property type="entry name" value="TYR_PHOSPHATASE_2"/>
    <property type="match status" value="1"/>
</dbReference>
<dbReference type="Proteomes" id="UP000625711">
    <property type="component" value="Unassembled WGS sequence"/>
</dbReference>
<feature type="compositionally biased region" description="Acidic residues" evidence="1">
    <location>
        <begin position="199"/>
        <end position="208"/>
    </location>
</feature>
<feature type="transmembrane region" description="Helical" evidence="2">
    <location>
        <begin position="726"/>
        <end position="748"/>
    </location>
</feature>
<dbReference type="CDD" id="cd00047">
    <property type="entry name" value="PTPc"/>
    <property type="match status" value="1"/>
</dbReference>
<gene>
    <name evidence="6" type="ORF">GWI33_004335</name>
</gene>
<organism evidence="6 7">
    <name type="scientific">Rhynchophorus ferrugineus</name>
    <name type="common">Red palm weevil</name>
    <name type="synonym">Curculio ferrugineus</name>
    <dbReference type="NCBI Taxonomy" id="354439"/>
    <lineage>
        <taxon>Eukaryota</taxon>
        <taxon>Metazoa</taxon>
        <taxon>Ecdysozoa</taxon>
        <taxon>Arthropoda</taxon>
        <taxon>Hexapoda</taxon>
        <taxon>Insecta</taxon>
        <taxon>Pterygota</taxon>
        <taxon>Neoptera</taxon>
        <taxon>Endopterygota</taxon>
        <taxon>Coleoptera</taxon>
        <taxon>Polyphaga</taxon>
        <taxon>Cucujiformia</taxon>
        <taxon>Curculionidae</taxon>
        <taxon>Dryophthorinae</taxon>
        <taxon>Rhynchophorus</taxon>
    </lineage>
</organism>
<evidence type="ECO:0000259" key="4">
    <source>
        <dbReference type="PROSITE" id="PS50055"/>
    </source>
</evidence>
<sequence>MMVTFQIVLGLVLVLSQHSIADGDSPRHSREKLSSSPSTPVQNATEINNRDLNKIVTDDPKTDLLDSKIKPVNNVHNLETFPLKFGKPEEDDISNSEFRDVVKDKEKHLFKGSRSIDLDTSKFWSSKNNVFTIPPLPDIDKFREPDEESFDNTHRSSFLSKFELTTPKSELFDKKFKETVESVDQTIEEGYRESKIQPEDELESDEEVLGPPGNDTNEYLQTKSIVKNETVDKNSIHRDLDIEQTRKINFENTFNDTSTYSEETTKGDTFEPISEKIPVISTIDFTRKASFIKDSTTEKINNQILSNKIETETREPIKFITSTIIPSTTAKSKGEIENIHESESESSVHIPIVTHAPNISDWDNQVVPVQFVTERENVIIPNTSETIESSITVLPKVTELSEFVDKQHNITARLAEEGTTTEEMITTTLYTYTTILSTDTTTTSSDTTTLSTNPTTLSTDTTTLSTETTTEFTEPTTLPTESTTLNTSTMQNIESTTEIETTEMLTDNVTELSIDDISTESITTEIVQGTYKSLNILSSSSQTTTPNENITTEPSSELTPTSPIITTETTESVTITEVINDIDENIIAKHTDQNKMTETVWETISSSTTPVPISVNTALTAETTSEEEATTTEYAFVHIEESGSNQTTLHPETLSPSLNYSTPILTNETINDIIYKKVITDNLIPYDDTTPPTISNSTATEGNTETVPTEHSLTNDGTEGTNKGKIAAIAISSVAAVCLVLLAGLLYVMKKRQRRLNYGPRCRPVSLDDYSIDNLSVYNSVRRKADRMSKRSFGNPAFEDPTSPSHPLNFPALAKFSTNVEDIRAEYEEIPQISARTSELPEGCDSKNRYANVIPLPETRVILRSLDEYENSDYINANYVTGPKNVRGYYIATQAPMQNTVDDFWRMIWEQQVKVVLMLTHLVENGLEKCVDYLPESEVLNCSRSFGDFQVILKRREVKEKYIISSIQLKNMVSNSWREVTHFWYLGWPEKGVPTEANSLIAFLIEARSYMKTMTLDNRNGVNGMQNGGTNNEHNPVVVHCSPGTGRTGVVIASDIAIREFESTRLVDIPKIVYKIRRGRAGAVQSKEQYQFIYKVVSLYATKLTGGALENF</sequence>
<dbReference type="InterPro" id="IPR016130">
    <property type="entry name" value="Tyr_Pase_AS"/>
</dbReference>
<dbReference type="InterPro" id="IPR050348">
    <property type="entry name" value="Protein-Tyr_Phosphatase"/>
</dbReference>
<dbReference type="FunFam" id="3.90.190.10:FF:000098">
    <property type="entry name" value="Protein-tryrosine phosphatase"/>
    <property type="match status" value="1"/>
</dbReference>
<feature type="region of interest" description="Disordered" evidence="1">
    <location>
        <begin position="539"/>
        <end position="562"/>
    </location>
</feature>
<feature type="domain" description="Tyrosine-protein phosphatase" evidence="4">
    <location>
        <begin position="847"/>
        <end position="1100"/>
    </location>
</feature>
<evidence type="ECO:0000256" key="2">
    <source>
        <dbReference type="SAM" id="Phobius"/>
    </source>
</evidence>
<keyword evidence="7" id="KW-1185">Reference proteome</keyword>
<dbReference type="InterPro" id="IPR000242">
    <property type="entry name" value="PTP_cat"/>
</dbReference>
<dbReference type="AlphaFoldDB" id="A0A834ML94"/>
<dbReference type="Pfam" id="PF00102">
    <property type="entry name" value="Y_phosphatase"/>
    <property type="match status" value="1"/>
</dbReference>
<evidence type="ECO:0000313" key="7">
    <source>
        <dbReference type="Proteomes" id="UP000625711"/>
    </source>
</evidence>
<accession>A0A834ML94</accession>
<evidence type="ECO:0000259" key="5">
    <source>
        <dbReference type="PROSITE" id="PS50056"/>
    </source>
</evidence>
<evidence type="ECO:0000256" key="3">
    <source>
        <dbReference type="SAM" id="SignalP"/>
    </source>
</evidence>
<dbReference type="PRINTS" id="PR00700">
    <property type="entry name" value="PRTYPHPHTASE"/>
</dbReference>
<dbReference type="Gene3D" id="3.90.190.10">
    <property type="entry name" value="Protein tyrosine phosphatase superfamily"/>
    <property type="match status" value="1"/>
</dbReference>
<evidence type="ECO:0000313" key="6">
    <source>
        <dbReference type="EMBL" id="KAF7286711.1"/>
    </source>
</evidence>
<keyword evidence="2" id="KW-0472">Membrane</keyword>
<dbReference type="InterPro" id="IPR000387">
    <property type="entry name" value="Tyr_Pase_dom"/>
</dbReference>
<feature type="region of interest" description="Disordered" evidence="1">
    <location>
        <begin position="691"/>
        <end position="719"/>
    </location>
</feature>
<dbReference type="EMBL" id="JAACXV010000022">
    <property type="protein sequence ID" value="KAF7286711.1"/>
    <property type="molecule type" value="Genomic_DNA"/>
</dbReference>
<evidence type="ECO:0000256" key="1">
    <source>
        <dbReference type="SAM" id="MobiDB-lite"/>
    </source>
</evidence>
<keyword evidence="2" id="KW-1133">Transmembrane helix</keyword>
<reference evidence="6" key="1">
    <citation type="submission" date="2020-08" db="EMBL/GenBank/DDBJ databases">
        <title>Genome sequencing and assembly of the red palm weevil Rhynchophorus ferrugineus.</title>
        <authorList>
            <person name="Dias G.B."/>
            <person name="Bergman C.M."/>
            <person name="Manee M."/>
        </authorList>
    </citation>
    <scope>NUCLEOTIDE SEQUENCE</scope>
    <source>
        <strain evidence="6">AA-2017</strain>
        <tissue evidence="6">Whole larva</tissue>
    </source>
</reference>
<name>A0A834ML94_RHYFE</name>
<dbReference type="GO" id="GO:0004725">
    <property type="term" value="F:protein tyrosine phosphatase activity"/>
    <property type="evidence" value="ECO:0007669"/>
    <property type="project" value="InterPro"/>
</dbReference>
<feature type="signal peptide" evidence="3">
    <location>
        <begin position="1"/>
        <end position="23"/>
    </location>
</feature>
<dbReference type="PROSITE" id="PS50055">
    <property type="entry name" value="TYR_PHOSPHATASE_PTP"/>
    <property type="match status" value="1"/>
</dbReference>
<dbReference type="SMART" id="SM00194">
    <property type="entry name" value="PTPc"/>
    <property type="match status" value="1"/>
</dbReference>
<feature type="chain" id="PRO_5032966636" evidence="3">
    <location>
        <begin position="24"/>
        <end position="1112"/>
    </location>
</feature>
<dbReference type="OrthoDB" id="5794147at2759"/>
<dbReference type="PROSITE" id="PS00383">
    <property type="entry name" value="TYR_PHOSPHATASE_1"/>
    <property type="match status" value="1"/>
</dbReference>
<dbReference type="GO" id="GO:0009653">
    <property type="term" value="P:anatomical structure morphogenesis"/>
    <property type="evidence" value="ECO:0007669"/>
    <property type="project" value="UniProtKB-ARBA"/>
</dbReference>
<feature type="domain" description="Tyrosine specific protein phosphatases" evidence="5">
    <location>
        <begin position="1008"/>
        <end position="1091"/>
    </location>
</feature>
<protein>
    <submittedName>
        <fullName evidence="6">Uncharacterized protein</fullName>
    </submittedName>
</protein>
<feature type="compositionally biased region" description="Low complexity" evidence="1">
    <location>
        <begin position="543"/>
        <end position="562"/>
    </location>
</feature>
<feature type="compositionally biased region" description="Polar residues" evidence="1">
    <location>
        <begin position="34"/>
        <end position="44"/>
    </location>
</feature>
<comment type="caution">
    <text evidence="6">The sequence shown here is derived from an EMBL/GenBank/DDBJ whole genome shotgun (WGS) entry which is preliminary data.</text>
</comment>
<feature type="region of interest" description="Disordered" evidence="1">
    <location>
        <begin position="190"/>
        <end position="218"/>
    </location>
</feature>
<dbReference type="InterPro" id="IPR003595">
    <property type="entry name" value="Tyr_Pase_cat"/>
</dbReference>
<keyword evidence="2" id="KW-0812">Transmembrane</keyword>
<proteinExistence type="predicted"/>
<feature type="compositionally biased region" description="Basic and acidic residues" evidence="1">
    <location>
        <begin position="24"/>
        <end position="33"/>
    </location>
</feature>
<dbReference type="GO" id="GO:0048666">
    <property type="term" value="P:neuron development"/>
    <property type="evidence" value="ECO:0007669"/>
    <property type="project" value="UniProtKB-ARBA"/>
</dbReference>
<dbReference type="PANTHER" id="PTHR19134:SF544">
    <property type="entry name" value="IP14232P"/>
    <property type="match status" value="1"/>
</dbReference>
<dbReference type="InterPro" id="IPR029021">
    <property type="entry name" value="Prot-tyrosine_phosphatase-like"/>
</dbReference>
<keyword evidence="3" id="KW-0732">Signal</keyword>
<dbReference type="PANTHER" id="PTHR19134">
    <property type="entry name" value="RECEPTOR-TYPE TYROSINE-PROTEIN PHOSPHATASE"/>
    <property type="match status" value="1"/>
</dbReference>
<feature type="region of interest" description="Disordered" evidence="1">
    <location>
        <begin position="21"/>
        <end position="44"/>
    </location>
</feature>
<feature type="region of interest" description="Disordered" evidence="1">
    <location>
        <begin position="440"/>
        <end position="483"/>
    </location>
</feature>
<dbReference type="SMART" id="SM00404">
    <property type="entry name" value="PTPc_motif"/>
    <property type="match status" value="1"/>
</dbReference>
<dbReference type="SUPFAM" id="SSF52799">
    <property type="entry name" value="(Phosphotyrosine protein) phosphatases II"/>
    <property type="match status" value="1"/>
</dbReference>